<protein>
    <recommendedName>
        <fullName evidence="2">DUF6593 domain-containing protein</fullName>
    </recommendedName>
</protein>
<evidence type="ECO:0000313" key="4">
    <source>
        <dbReference type="Proteomes" id="UP000054270"/>
    </source>
</evidence>
<dbReference type="EMBL" id="KN817547">
    <property type="protein sequence ID" value="KJA22817.1"/>
    <property type="molecule type" value="Genomic_DNA"/>
</dbReference>
<evidence type="ECO:0000313" key="3">
    <source>
        <dbReference type="EMBL" id="KJA22817.1"/>
    </source>
</evidence>
<organism evidence="3 4">
    <name type="scientific">Hypholoma sublateritium (strain FD-334 SS-4)</name>
    <dbReference type="NCBI Taxonomy" id="945553"/>
    <lineage>
        <taxon>Eukaryota</taxon>
        <taxon>Fungi</taxon>
        <taxon>Dikarya</taxon>
        <taxon>Basidiomycota</taxon>
        <taxon>Agaricomycotina</taxon>
        <taxon>Agaricomycetes</taxon>
        <taxon>Agaricomycetidae</taxon>
        <taxon>Agaricales</taxon>
        <taxon>Agaricineae</taxon>
        <taxon>Strophariaceae</taxon>
        <taxon>Hypholoma</taxon>
    </lineage>
</organism>
<evidence type="ECO:0000259" key="2">
    <source>
        <dbReference type="Pfam" id="PF20236"/>
    </source>
</evidence>
<feature type="domain" description="DUF6593" evidence="2">
    <location>
        <begin position="54"/>
        <end position="171"/>
    </location>
</feature>
<keyword evidence="4" id="KW-1185">Reference proteome</keyword>
<feature type="region of interest" description="Disordered" evidence="1">
    <location>
        <begin position="1"/>
        <end position="22"/>
    </location>
</feature>
<accession>A0A0D2L702</accession>
<dbReference type="OrthoDB" id="3191568at2759"/>
<proteinExistence type="predicted"/>
<dbReference type="Pfam" id="PF20236">
    <property type="entry name" value="DUF6593"/>
    <property type="match status" value="1"/>
</dbReference>
<evidence type="ECO:0000256" key="1">
    <source>
        <dbReference type="SAM" id="MobiDB-lite"/>
    </source>
</evidence>
<gene>
    <name evidence="3" type="ORF">HYPSUDRAFT_185870</name>
</gene>
<dbReference type="OMA" id="TSSMIDW"/>
<reference evidence="4" key="1">
    <citation type="submission" date="2014-04" db="EMBL/GenBank/DDBJ databases">
        <title>Evolutionary Origins and Diversification of the Mycorrhizal Mutualists.</title>
        <authorList>
            <consortium name="DOE Joint Genome Institute"/>
            <consortium name="Mycorrhizal Genomics Consortium"/>
            <person name="Kohler A."/>
            <person name="Kuo A."/>
            <person name="Nagy L.G."/>
            <person name="Floudas D."/>
            <person name="Copeland A."/>
            <person name="Barry K.W."/>
            <person name="Cichocki N."/>
            <person name="Veneault-Fourrey C."/>
            <person name="LaButti K."/>
            <person name="Lindquist E.A."/>
            <person name="Lipzen A."/>
            <person name="Lundell T."/>
            <person name="Morin E."/>
            <person name="Murat C."/>
            <person name="Riley R."/>
            <person name="Ohm R."/>
            <person name="Sun H."/>
            <person name="Tunlid A."/>
            <person name="Henrissat B."/>
            <person name="Grigoriev I.V."/>
            <person name="Hibbett D.S."/>
            <person name="Martin F."/>
        </authorList>
    </citation>
    <scope>NUCLEOTIDE SEQUENCE [LARGE SCALE GENOMIC DNA]</scope>
    <source>
        <strain evidence="4">FD-334 SS-4</strain>
    </source>
</reference>
<name>A0A0D2L702_HYPSF</name>
<sequence length="195" mass="21421">MYTNPFSSAWGSPESRESNGWSSVGSVPPTFGVLPSMEDIPSAMIFTFNMPNSSILNCSVFGSNAAPYFTITTNSTSTTIHRRSGEVFAVINWQSHPTIQARGVLDPQRTAQWLRLSQDRKRRNMVVNGRAYTWYPRGNAICLHGTDTSAAGEIARITRANNSVTLQLSISAFNSGFFETSILATILFLSGRDID</sequence>
<dbReference type="AlphaFoldDB" id="A0A0D2L702"/>
<dbReference type="Proteomes" id="UP000054270">
    <property type="component" value="Unassembled WGS sequence"/>
</dbReference>
<dbReference type="InterPro" id="IPR046528">
    <property type="entry name" value="DUF6593"/>
</dbReference>
<feature type="compositionally biased region" description="Polar residues" evidence="1">
    <location>
        <begin position="1"/>
        <end position="10"/>
    </location>
</feature>